<proteinExistence type="predicted"/>
<reference evidence="2 3" key="1">
    <citation type="submission" date="2020-02" db="EMBL/GenBank/DDBJ databases">
        <title>Draft genome sequence of two Spirosoma agri KCTC 52727 and Spirosoma terrae KCTC 52035.</title>
        <authorList>
            <person name="Rojas J."/>
            <person name="Ambika Manirajan B."/>
            <person name="Ratering S."/>
            <person name="Suarez C."/>
            <person name="Schnell S."/>
        </authorList>
    </citation>
    <scope>NUCLEOTIDE SEQUENCE [LARGE SCALE GENOMIC DNA]</scope>
    <source>
        <strain evidence="2 3">KCTC 52727</strain>
    </source>
</reference>
<comment type="caution">
    <text evidence="2">The sequence shown here is derived from an EMBL/GenBank/DDBJ whole genome shotgun (WGS) entry which is preliminary data.</text>
</comment>
<gene>
    <name evidence="2" type="ORF">GK091_03230</name>
</gene>
<feature type="signal peptide" evidence="1">
    <location>
        <begin position="1"/>
        <end position="24"/>
    </location>
</feature>
<dbReference type="Proteomes" id="UP000477386">
    <property type="component" value="Unassembled WGS sequence"/>
</dbReference>
<dbReference type="AlphaFoldDB" id="A0A6M0ICB1"/>
<dbReference type="EMBL" id="JAAGNZ010000001">
    <property type="protein sequence ID" value="NEU65880.1"/>
    <property type="molecule type" value="Genomic_DNA"/>
</dbReference>
<organism evidence="2 3">
    <name type="scientific">Spirosoma agri</name>
    <dbReference type="NCBI Taxonomy" id="1987381"/>
    <lineage>
        <taxon>Bacteria</taxon>
        <taxon>Pseudomonadati</taxon>
        <taxon>Bacteroidota</taxon>
        <taxon>Cytophagia</taxon>
        <taxon>Cytophagales</taxon>
        <taxon>Cytophagaceae</taxon>
        <taxon>Spirosoma</taxon>
    </lineage>
</organism>
<feature type="chain" id="PRO_5026894201" evidence="1">
    <location>
        <begin position="25"/>
        <end position="226"/>
    </location>
</feature>
<evidence type="ECO:0000313" key="2">
    <source>
        <dbReference type="EMBL" id="NEU65880.1"/>
    </source>
</evidence>
<dbReference type="RefSeq" id="WP_164035175.1">
    <property type="nucleotide sequence ID" value="NZ_JAAGNZ010000001.1"/>
</dbReference>
<protein>
    <submittedName>
        <fullName evidence="2">Uncharacterized protein</fullName>
    </submittedName>
</protein>
<sequence>MKNRYLILPTALLILFLSIASASALPTTSWHSGQLTFSNKEIVYGDLSYNWSTETVLLRQPNGRVCAFSASQVEQFGWFDTKLDKQRSFIALSDQVDPRDKRGFYEIYMDGPLAVVRKIRRPRGLFKRSFSHPAYYNDQPQLAQNTDLFCYFVYDAGRLRAFDRFYLDIYEPLMTAYAQKIQQYVDTHNINERSLLGRLVVVDHYNFLVQQDPETASVKAASNAQE</sequence>
<keyword evidence="1" id="KW-0732">Signal</keyword>
<evidence type="ECO:0000313" key="3">
    <source>
        <dbReference type="Proteomes" id="UP000477386"/>
    </source>
</evidence>
<evidence type="ECO:0000256" key="1">
    <source>
        <dbReference type="SAM" id="SignalP"/>
    </source>
</evidence>
<name>A0A6M0ICB1_9BACT</name>
<keyword evidence="3" id="KW-1185">Reference proteome</keyword>
<accession>A0A6M0ICB1</accession>